<evidence type="ECO:0000256" key="6">
    <source>
        <dbReference type="ARBA" id="ARBA00022989"/>
    </source>
</evidence>
<evidence type="ECO:0000256" key="4">
    <source>
        <dbReference type="ARBA" id="ARBA00022741"/>
    </source>
</evidence>
<dbReference type="SUPFAM" id="SSF52540">
    <property type="entry name" value="P-loop containing nucleoside triphosphate hydrolases"/>
    <property type="match status" value="1"/>
</dbReference>
<sequence>MALDATTKELLGRLIRVYVRPQLTRIILAIIFMVIVAGCTAAFPQLIKPIINEIFVSKNEAALIPIAIACLLVFAAKGAADFAQSVLMSVVGHRIVADIQTQLFERLITAPLAFFHAAAPGALIARFVNDANLLRAAVSTSLTSFGKDTFTLIGLVSVMFYEDWQLSALALIAFPTAILPIVRVGKRMRKVSGSTQVEVGNLTTVLDEAFQGIRYVKAYCMEAYETKRASHTINQVFHLNVKAARTRAILRPVMEILSGLAIVAVLIYGGNQVIDDVRDPGSFFAFIFALLLAYEPVKKLARLHVNLQEGMAAAQRLFAILDEEETIVEKPGAKALALSGGEILFDKVDFSYHPEAPAVYDLSLKVPAGKTVALVGASGAGKSTLLNLIPRFYDVNAGRITIDGQDVSGVQLKSLRSSIALVSQEVLLFDDSVRANIAYGRPDASEAEIIAAAQHAGAHDFILGLPDGYDTQVGPRGSKLSGGQRQRIAIARAMVRDAAILLLDEATSALDSESERKVQAALSKLMTGKTTVVIAHRLSTVVEADIIYVMDKGRLIESGGHAELLAKGGAYAKLYALQFAEQGGDSDGSGEFRIQA</sequence>
<keyword evidence="12" id="KW-1185">Reference proteome</keyword>
<dbReference type="GO" id="GO:0005524">
    <property type="term" value="F:ATP binding"/>
    <property type="evidence" value="ECO:0007669"/>
    <property type="project" value="UniProtKB-KW"/>
</dbReference>
<keyword evidence="7 8" id="KW-0472">Membrane</keyword>
<dbReference type="SMART" id="SM00382">
    <property type="entry name" value="AAA"/>
    <property type="match status" value="1"/>
</dbReference>
<evidence type="ECO:0000259" key="9">
    <source>
        <dbReference type="PROSITE" id="PS50893"/>
    </source>
</evidence>
<dbReference type="InterPro" id="IPR011527">
    <property type="entry name" value="ABC1_TM_dom"/>
</dbReference>
<dbReference type="PROSITE" id="PS00211">
    <property type="entry name" value="ABC_TRANSPORTER_1"/>
    <property type="match status" value="1"/>
</dbReference>
<evidence type="ECO:0000256" key="1">
    <source>
        <dbReference type="ARBA" id="ARBA00004651"/>
    </source>
</evidence>
<dbReference type="EMBL" id="VHSH01000001">
    <property type="protein sequence ID" value="TQV83943.1"/>
    <property type="molecule type" value="Genomic_DNA"/>
</dbReference>
<dbReference type="FunFam" id="3.40.50.300:FF:000287">
    <property type="entry name" value="Multidrug ABC transporter ATP-binding protein"/>
    <property type="match status" value="1"/>
</dbReference>
<feature type="transmembrane region" description="Helical" evidence="8">
    <location>
        <begin position="281"/>
        <end position="297"/>
    </location>
</feature>
<evidence type="ECO:0000256" key="8">
    <source>
        <dbReference type="SAM" id="Phobius"/>
    </source>
</evidence>
<dbReference type="Pfam" id="PF00005">
    <property type="entry name" value="ABC_tran"/>
    <property type="match status" value="1"/>
</dbReference>
<evidence type="ECO:0000259" key="10">
    <source>
        <dbReference type="PROSITE" id="PS50929"/>
    </source>
</evidence>
<dbReference type="InterPro" id="IPR003439">
    <property type="entry name" value="ABC_transporter-like_ATP-bd"/>
</dbReference>
<dbReference type="OrthoDB" id="5288404at2"/>
<keyword evidence="4" id="KW-0547">Nucleotide-binding</keyword>
<feature type="transmembrane region" description="Helical" evidence="8">
    <location>
        <begin position="103"/>
        <end position="125"/>
    </location>
</feature>
<dbReference type="InterPro" id="IPR027417">
    <property type="entry name" value="P-loop_NTPase"/>
</dbReference>
<feature type="transmembrane region" description="Helical" evidence="8">
    <location>
        <begin position="63"/>
        <end position="83"/>
    </location>
</feature>
<dbReference type="InterPro" id="IPR017871">
    <property type="entry name" value="ABC_transporter-like_CS"/>
</dbReference>
<feature type="domain" description="ABC transmembrane type-1" evidence="10">
    <location>
        <begin position="27"/>
        <end position="309"/>
    </location>
</feature>
<evidence type="ECO:0000256" key="2">
    <source>
        <dbReference type="ARBA" id="ARBA00022448"/>
    </source>
</evidence>
<proteinExistence type="predicted"/>
<comment type="subcellular location">
    <subcellularLocation>
        <location evidence="1">Cell membrane</location>
        <topology evidence="1">Multi-pass membrane protein</topology>
    </subcellularLocation>
</comment>
<feature type="domain" description="ABC transporter" evidence="9">
    <location>
        <begin position="343"/>
        <end position="577"/>
    </location>
</feature>
<dbReference type="PANTHER" id="PTHR43394:SF1">
    <property type="entry name" value="ATP-BINDING CASSETTE SUB-FAMILY B MEMBER 10, MITOCHONDRIAL"/>
    <property type="match status" value="1"/>
</dbReference>
<dbReference type="PANTHER" id="PTHR43394">
    <property type="entry name" value="ATP-DEPENDENT PERMEASE MDL1, MITOCHONDRIAL"/>
    <property type="match status" value="1"/>
</dbReference>
<dbReference type="Proteomes" id="UP000315252">
    <property type="component" value="Unassembled WGS sequence"/>
</dbReference>
<evidence type="ECO:0000313" key="11">
    <source>
        <dbReference type="EMBL" id="TQV83943.1"/>
    </source>
</evidence>
<dbReference type="CDD" id="cd18552">
    <property type="entry name" value="ABC_6TM_MsbA_like"/>
    <property type="match status" value="1"/>
</dbReference>
<evidence type="ECO:0000256" key="5">
    <source>
        <dbReference type="ARBA" id="ARBA00022840"/>
    </source>
</evidence>
<gene>
    <name evidence="11" type="ORF">FKG95_02310</name>
</gene>
<feature type="transmembrane region" description="Helical" evidence="8">
    <location>
        <begin position="248"/>
        <end position="269"/>
    </location>
</feature>
<accession>A0A545U3F3</accession>
<dbReference type="GO" id="GO:0005886">
    <property type="term" value="C:plasma membrane"/>
    <property type="evidence" value="ECO:0007669"/>
    <property type="project" value="UniProtKB-SubCell"/>
</dbReference>
<dbReference type="SUPFAM" id="SSF90123">
    <property type="entry name" value="ABC transporter transmembrane region"/>
    <property type="match status" value="1"/>
</dbReference>
<dbReference type="GO" id="GO:0015421">
    <property type="term" value="F:ABC-type oligopeptide transporter activity"/>
    <property type="evidence" value="ECO:0007669"/>
    <property type="project" value="TreeGrafter"/>
</dbReference>
<dbReference type="PROSITE" id="PS50929">
    <property type="entry name" value="ABC_TM1F"/>
    <property type="match status" value="1"/>
</dbReference>
<keyword evidence="3 8" id="KW-0812">Transmembrane</keyword>
<dbReference type="AlphaFoldDB" id="A0A545U3F3"/>
<keyword evidence="2" id="KW-0813">Transport</keyword>
<dbReference type="Gene3D" id="1.20.1560.10">
    <property type="entry name" value="ABC transporter type 1, transmembrane domain"/>
    <property type="match status" value="1"/>
</dbReference>
<dbReference type="GO" id="GO:0090374">
    <property type="term" value="P:oligopeptide export from mitochondrion"/>
    <property type="evidence" value="ECO:0007669"/>
    <property type="project" value="TreeGrafter"/>
</dbReference>
<evidence type="ECO:0000256" key="3">
    <source>
        <dbReference type="ARBA" id="ARBA00022692"/>
    </source>
</evidence>
<evidence type="ECO:0000313" key="12">
    <source>
        <dbReference type="Proteomes" id="UP000315252"/>
    </source>
</evidence>
<dbReference type="InterPro" id="IPR036640">
    <property type="entry name" value="ABC1_TM_sf"/>
</dbReference>
<feature type="transmembrane region" description="Helical" evidence="8">
    <location>
        <begin position="23"/>
        <end position="43"/>
    </location>
</feature>
<feature type="transmembrane region" description="Helical" evidence="8">
    <location>
        <begin position="164"/>
        <end position="182"/>
    </location>
</feature>
<comment type="caution">
    <text evidence="11">The sequence shown here is derived from an EMBL/GenBank/DDBJ whole genome shotgun (WGS) entry which is preliminary data.</text>
</comment>
<reference evidence="11 12" key="1">
    <citation type="submission" date="2019-06" db="EMBL/GenBank/DDBJ databases">
        <title>Whole genome sequence for Rhodospirillaceae sp. R148.</title>
        <authorList>
            <person name="Wang G."/>
        </authorList>
    </citation>
    <scope>NUCLEOTIDE SEQUENCE [LARGE SCALE GENOMIC DNA]</scope>
    <source>
        <strain evidence="11 12">R148</strain>
    </source>
</reference>
<organism evidence="11 12">
    <name type="scientific">Denitrobaculum tricleocarpae</name>
    <dbReference type="NCBI Taxonomy" id="2591009"/>
    <lineage>
        <taxon>Bacteria</taxon>
        <taxon>Pseudomonadati</taxon>
        <taxon>Pseudomonadota</taxon>
        <taxon>Alphaproteobacteria</taxon>
        <taxon>Rhodospirillales</taxon>
        <taxon>Rhodospirillaceae</taxon>
        <taxon>Denitrobaculum</taxon>
    </lineage>
</organism>
<dbReference type="Gene3D" id="3.40.50.300">
    <property type="entry name" value="P-loop containing nucleotide triphosphate hydrolases"/>
    <property type="match status" value="1"/>
</dbReference>
<evidence type="ECO:0000256" key="7">
    <source>
        <dbReference type="ARBA" id="ARBA00023136"/>
    </source>
</evidence>
<protein>
    <submittedName>
        <fullName evidence="11">ABC transporter ATP-binding protein</fullName>
    </submittedName>
</protein>
<dbReference type="InterPro" id="IPR003593">
    <property type="entry name" value="AAA+_ATPase"/>
</dbReference>
<dbReference type="Pfam" id="PF00664">
    <property type="entry name" value="ABC_membrane"/>
    <property type="match status" value="1"/>
</dbReference>
<keyword evidence="6 8" id="KW-1133">Transmembrane helix</keyword>
<name>A0A545U3F3_9PROT</name>
<keyword evidence="5 11" id="KW-0067">ATP-binding</keyword>
<dbReference type="GO" id="GO:0016887">
    <property type="term" value="F:ATP hydrolysis activity"/>
    <property type="evidence" value="ECO:0007669"/>
    <property type="project" value="InterPro"/>
</dbReference>
<dbReference type="PROSITE" id="PS50893">
    <property type="entry name" value="ABC_TRANSPORTER_2"/>
    <property type="match status" value="1"/>
</dbReference>
<dbReference type="InterPro" id="IPR039421">
    <property type="entry name" value="Type_1_exporter"/>
</dbReference>